<evidence type="ECO:0000256" key="4">
    <source>
        <dbReference type="ARBA" id="ARBA00022989"/>
    </source>
</evidence>
<dbReference type="Gene3D" id="1.20.1250.20">
    <property type="entry name" value="MFS general substrate transporter like domains"/>
    <property type="match status" value="2"/>
</dbReference>
<keyword evidence="5 6" id="KW-0472">Membrane</keyword>
<dbReference type="GO" id="GO:0022857">
    <property type="term" value="F:transmembrane transporter activity"/>
    <property type="evidence" value="ECO:0007669"/>
    <property type="project" value="InterPro"/>
</dbReference>
<keyword evidence="4 6" id="KW-1133">Transmembrane helix</keyword>
<evidence type="ECO:0000313" key="7">
    <source>
        <dbReference type="WBParaSite" id="MCU_006001-RA"/>
    </source>
</evidence>
<feature type="transmembrane region" description="Helical" evidence="6">
    <location>
        <begin position="37"/>
        <end position="58"/>
    </location>
</feature>
<evidence type="ECO:0000256" key="6">
    <source>
        <dbReference type="SAM" id="Phobius"/>
    </source>
</evidence>
<organism evidence="7">
    <name type="scientific">Mesocestoides corti</name>
    <name type="common">Flatworm</name>
    <dbReference type="NCBI Taxonomy" id="53468"/>
    <lineage>
        <taxon>Eukaryota</taxon>
        <taxon>Metazoa</taxon>
        <taxon>Spiralia</taxon>
        <taxon>Lophotrochozoa</taxon>
        <taxon>Platyhelminthes</taxon>
        <taxon>Cestoda</taxon>
        <taxon>Eucestoda</taxon>
        <taxon>Cyclophyllidea</taxon>
        <taxon>Mesocestoididae</taxon>
        <taxon>Mesocestoides</taxon>
    </lineage>
</organism>
<dbReference type="Pfam" id="PF07690">
    <property type="entry name" value="MFS_1"/>
    <property type="match status" value="1"/>
</dbReference>
<keyword evidence="2" id="KW-0813">Transport</keyword>
<keyword evidence="3 6" id="KW-0812">Transmembrane</keyword>
<feature type="transmembrane region" description="Helical" evidence="6">
    <location>
        <begin position="344"/>
        <end position="365"/>
    </location>
</feature>
<evidence type="ECO:0000256" key="1">
    <source>
        <dbReference type="ARBA" id="ARBA00004141"/>
    </source>
</evidence>
<dbReference type="PANTHER" id="PTHR43385">
    <property type="entry name" value="RIBOFLAVIN TRANSPORTER RIBJ"/>
    <property type="match status" value="1"/>
</dbReference>
<feature type="transmembrane region" description="Helical" evidence="6">
    <location>
        <begin position="251"/>
        <end position="271"/>
    </location>
</feature>
<evidence type="ECO:0000256" key="5">
    <source>
        <dbReference type="ARBA" id="ARBA00023136"/>
    </source>
</evidence>
<feature type="transmembrane region" description="Helical" evidence="6">
    <location>
        <begin position="97"/>
        <end position="117"/>
    </location>
</feature>
<feature type="transmembrane region" description="Helical" evidence="6">
    <location>
        <begin position="283"/>
        <end position="301"/>
    </location>
</feature>
<dbReference type="GO" id="GO:0016020">
    <property type="term" value="C:membrane"/>
    <property type="evidence" value="ECO:0007669"/>
    <property type="project" value="UniProtKB-SubCell"/>
</dbReference>
<comment type="subcellular location">
    <subcellularLocation>
        <location evidence="1">Membrane</location>
        <topology evidence="1">Multi-pass membrane protein</topology>
    </subcellularLocation>
</comment>
<dbReference type="PANTHER" id="PTHR43385:SF1">
    <property type="entry name" value="RIBOFLAVIN TRANSPORTER RIBJ"/>
    <property type="match status" value="1"/>
</dbReference>
<evidence type="ECO:0000256" key="2">
    <source>
        <dbReference type="ARBA" id="ARBA00022448"/>
    </source>
</evidence>
<accession>A0A5K3FB10</accession>
<dbReference type="InterPro" id="IPR011701">
    <property type="entry name" value="MFS"/>
</dbReference>
<dbReference type="AlphaFoldDB" id="A0A5K3FB10"/>
<dbReference type="InterPro" id="IPR052983">
    <property type="entry name" value="MFS_Riboflavin_Transporter"/>
</dbReference>
<name>A0A5K3FB10_MESCO</name>
<feature type="transmembrane region" description="Helical" evidence="6">
    <location>
        <begin position="219"/>
        <end position="239"/>
    </location>
</feature>
<feature type="transmembrane region" description="Helical" evidence="6">
    <location>
        <begin position="64"/>
        <end position="85"/>
    </location>
</feature>
<evidence type="ECO:0000256" key="3">
    <source>
        <dbReference type="ARBA" id="ARBA00022692"/>
    </source>
</evidence>
<feature type="transmembrane region" description="Helical" evidence="6">
    <location>
        <begin position="149"/>
        <end position="167"/>
    </location>
</feature>
<dbReference type="InterPro" id="IPR036259">
    <property type="entry name" value="MFS_trans_sf"/>
</dbReference>
<dbReference type="SUPFAM" id="SSF103473">
    <property type="entry name" value="MFS general substrate transporter"/>
    <property type="match status" value="1"/>
</dbReference>
<sequence length="425" mass="46327">GDNNETPFAATIPLQNGVASVEPFFSRHQTDYSRAPVFTAFFFSFLRSLGILVTGVTLNVGFGAVIFTYAIMVGYGIGASYGLLLSVAASWFPKHRGLIVGICACGFGAGAIILTPIQTYIINPGNIAVNNVTQMFEDEAMLDRVPKCLYIIGGIMAGFQLIGCIFAHPRPEKSDSVIEGTSEETPEDVLGRPQLKTVVAPDEEVSLTPSQVMRESNIFIFWTIMFLSLVPLTLITASLKVVGQISIPDDKYLSTVNTIGAVFNTLARIAWGPVGDVFSYKMPLCCLNVFYGFILVTLPYIPSIPGAGKQLYAIWVILTFICIAGNFVLLPFGISRAFGHKYFAANYGIVFSAFTPGSITGALIVYFVKLEYCLKEIFIACGIICLCSAIAALFLTDKQAPKWCQVISCDWRKRNQGDRQAAHDR</sequence>
<reference evidence="7" key="1">
    <citation type="submission" date="2019-11" db="UniProtKB">
        <authorList>
            <consortium name="WormBaseParasite"/>
        </authorList>
    </citation>
    <scope>IDENTIFICATION</scope>
</reference>
<proteinExistence type="predicted"/>
<dbReference type="WBParaSite" id="MCU_006001-RA">
    <property type="protein sequence ID" value="MCU_006001-RA"/>
    <property type="gene ID" value="MCU_006001"/>
</dbReference>
<feature type="transmembrane region" description="Helical" evidence="6">
    <location>
        <begin position="313"/>
        <end position="332"/>
    </location>
</feature>
<feature type="transmembrane region" description="Helical" evidence="6">
    <location>
        <begin position="377"/>
        <end position="395"/>
    </location>
</feature>
<protein>
    <submittedName>
        <fullName evidence="7">Oxalate:formate antiporter</fullName>
    </submittedName>
</protein>